<dbReference type="EMBL" id="JAABFR010000169">
    <property type="protein sequence ID" value="MBD4335227.1"/>
    <property type="molecule type" value="Genomic_DNA"/>
</dbReference>
<sequence>ESHRVTVLAGQTATVSFNNVLRRGDLTVTKTSEDGLNQGVKFHLFGTSLSGLNVDEFAVTDENGVATFKDVLIGTGYT</sequence>
<feature type="non-terminal residue" evidence="1">
    <location>
        <position position="78"/>
    </location>
</feature>
<accession>A0A8I0H3Z4</accession>
<dbReference type="Proteomes" id="UP000653002">
    <property type="component" value="Unassembled WGS sequence"/>
</dbReference>
<proteinExistence type="predicted"/>
<evidence type="ECO:0000313" key="1">
    <source>
        <dbReference type="EMBL" id="MBD4335227.1"/>
    </source>
</evidence>
<organism evidence="1 2">
    <name type="scientific">Xanthomonas citri pv. citri</name>
    <dbReference type="NCBI Taxonomy" id="611301"/>
    <lineage>
        <taxon>Bacteria</taxon>
        <taxon>Pseudomonadati</taxon>
        <taxon>Pseudomonadota</taxon>
        <taxon>Gammaproteobacteria</taxon>
        <taxon>Lysobacterales</taxon>
        <taxon>Lysobacteraceae</taxon>
        <taxon>Xanthomonas</taxon>
    </lineage>
</organism>
<protein>
    <submittedName>
        <fullName evidence="1">Uncharacterized protein</fullName>
    </submittedName>
</protein>
<gene>
    <name evidence="1" type="ORF">GUH15_03865</name>
</gene>
<name>A0A8I0H3Z4_XANCI</name>
<feature type="non-terminal residue" evidence="1">
    <location>
        <position position="1"/>
    </location>
</feature>
<evidence type="ECO:0000313" key="2">
    <source>
        <dbReference type="Proteomes" id="UP000653002"/>
    </source>
</evidence>
<dbReference type="AlphaFoldDB" id="A0A8I0H3Z4"/>
<reference evidence="1" key="1">
    <citation type="submission" date="2020-01" db="EMBL/GenBank/DDBJ databases">
        <authorList>
            <person name="Richard D."/>
        </authorList>
    </citation>
    <scope>NUCLEOTIDE SEQUENCE</scope>
    <source>
        <strain evidence="1">JP541</strain>
    </source>
</reference>
<comment type="caution">
    <text evidence="1">The sequence shown here is derived from an EMBL/GenBank/DDBJ whole genome shotgun (WGS) entry which is preliminary data.</text>
</comment>